<evidence type="ECO:0000313" key="9">
    <source>
        <dbReference type="EMBL" id="CAL0300849.1"/>
    </source>
</evidence>
<comment type="caution">
    <text evidence="9">The sequence shown here is derived from an EMBL/GenBank/DDBJ whole genome shotgun (WGS) entry which is preliminary data.</text>
</comment>
<proteinExistence type="inferred from homology"/>
<organism evidence="9 10">
    <name type="scientific">Lupinus luteus</name>
    <name type="common">European yellow lupine</name>
    <dbReference type="NCBI Taxonomy" id="3873"/>
    <lineage>
        <taxon>Eukaryota</taxon>
        <taxon>Viridiplantae</taxon>
        <taxon>Streptophyta</taxon>
        <taxon>Embryophyta</taxon>
        <taxon>Tracheophyta</taxon>
        <taxon>Spermatophyta</taxon>
        <taxon>Magnoliopsida</taxon>
        <taxon>eudicotyledons</taxon>
        <taxon>Gunneridae</taxon>
        <taxon>Pentapetalae</taxon>
        <taxon>rosids</taxon>
        <taxon>fabids</taxon>
        <taxon>Fabales</taxon>
        <taxon>Fabaceae</taxon>
        <taxon>Papilionoideae</taxon>
        <taxon>50 kb inversion clade</taxon>
        <taxon>genistoids sensu lato</taxon>
        <taxon>core genistoids</taxon>
        <taxon>Genisteae</taxon>
        <taxon>Lupinus</taxon>
    </lineage>
</organism>
<evidence type="ECO:0000256" key="4">
    <source>
        <dbReference type="ARBA" id="ARBA00022821"/>
    </source>
</evidence>
<accession>A0AAV1VV14</accession>
<dbReference type="PROSITE" id="PS01009">
    <property type="entry name" value="CRISP_1"/>
    <property type="match status" value="1"/>
</dbReference>
<keyword evidence="6" id="KW-0568">Pathogenesis-related protein</keyword>
<evidence type="ECO:0000256" key="1">
    <source>
        <dbReference type="ARBA" id="ARBA00003143"/>
    </source>
</evidence>
<dbReference type="CDD" id="cd05381">
    <property type="entry name" value="CAP_PR-1"/>
    <property type="match status" value="1"/>
</dbReference>
<keyword evidence="7" id="KW-0812">Transmembrane</keyword>
<dbReference type="PRINTS" id="PR00838">
    <property type="entry name" value="V5ALLERGEN"/>
</dbReference>
<reference evidence="9 10" key="1">
    <citation type="submission" date="2024-03" db="EMBL/GenBank/DDBJ databases">
        <authorList>
            <person name="Martinez-Hernandez J."/>
        </authorList>
    </citation>
    <scope>NUCLEOTIDE SEQUENCE [LARGE SCALE GENOMIC DNA]</scope>
</reference>
<name>A0AAV1VV14_LUPLU</name>
<comment type="similarity">
    <text evidence="2">Belongs to the CRISP family.</text>
</comment>
<evidence type="ECO:0000256" key="3">
    <source>
        <dbReference type="ARBA" id="ARBA00022729"/>
    </source>
</evidence>
<keyword evidence="3" id="KW-0732">Signal</keyword>
<keyword evidence="5" id="KW-1015">Disulfide bond</keyword>
<evidence type="ECO:0000256" key="2">
    <source>
        <dbReference type="ARBA" id="ARBA00009923"/>
    </source>
</evidence>
<feature type="domain" description="SCP" evidence="8">
    <location>
        <begin position="30"/>
        <end position="158"/>
    </location>
</feature>
<gene>
    <name evidence="9" type="ORF">LLUT_LOCUS1909</name>
</gene>
<keyword evidence="7" id="KW-0472">Membrane</keyword>
<dbReference type="GO" id="GO:0005576">
    <property type="term" value="C:extracellular region"/>
    <property type="evidence" value="ECO:0007669"/>
    <property type="project" value="InterPro"/>
</dbReference>
<dbReference type="InterPro" id="IPR035940">
    <property type="entry name" value="CAP_sf"/>
</dbReference>
<dbReference type="Gene3D" id="3.40.33.10">
    <property type="entry name" value="CAP"/>
    <property type="match status" value="1"/>
</dbReference>
<dbReference type="GO" id="GO:0098542">
    <property type="term" value="P:defense response to other organism"/>
    <property type="evidence" value="ECO:0007669"/>
    <property type="project" value="UniProtKB-ARBA"/>
</dbReference>
<evidence type="ECO:0000256" key="6">
    <source>
        <dbReference type="ARBA" id="ARBA00023265"/>
    </source>
</evidence>
<evidence type="ECO:0000259" key="8">
    <source>
        <dbReference type="SMART" id="SM00198"/>
    </source>
</evidence>
<dbReference type="Pfam" id="PF00188">
    <property type="entry name" value="CAP"/>
    <property type="match status" value="1"/>
</dbReference>
<dbReference type="InterPro" id="IPR018244">
    <property type="entry name" value="Allrgn_V5/Tpx1_CS"/>
</dbReference>
<dbReference type="InterPro" id="IPR001283">
    <property type="entry name" value="CRISP-related"/>
</dbReference>
<evidence type="ECO:0000313" key="10">
    <source>
        <dbReference type="Proteomes" id="UP001497480"/>
    </source>
</evidence>
<feature type="transmembrane region" description="Helical" evidence="7">
    <location>
        <begin position="6"/>
        <end position="27"/>
    </location>
</feature>
<evidence type="ECO:0000256" key="5">
    <source>
        <dbReference type="ARBA" id="ARBA00023157"/>
    </source>
</evidence>
<dbReference type="AlphaFoldDB" id="A0AAV1VV14"/>
<dbReference type="SUPFAM" id="SSF55797">
    <property type="entry name" value="PR-1-like"/>
    <property type="match status" value="1"/>
</dbReference>
<keyword evidence="10" id="KW-1185">Reference proteome</keyword>
<dbReference type="FunFam" id="3.40.33.10:FF:000006">
    <property type="entry name" value="Putative pathogenesis-related protein 1"/>
    <property type="match status" value="1"/>
</dbReference>
<evidence type="ECO:0000256" key="7">
    <source>
        <dbReference type="SAM" id="Phobius"/>
    </source>
</evidence>
<sequence>MGLSNFLPFSLFFYVLVIVNIASHVAYGQDSQADYLRGQNAVRAEVNVPGLVWNETVAAYAQNYANQRKDCLLEHSGGGGFGENIAMSTGEMFGVDAVSMWVGEKPFYDHNSNSCVGGECGHYTQVVWKSTTSIGCAKVRCDNGGTFITCNYYPPVVGGISIVMNNMQK</sequence>
<dbReference type="InterPro" id="IPR014044">
    <property type="entry name" value="CAP_dom"/>
</dbReference>
<keyword evidence="7" id="KW-1133">Transmembrane helix</keyword>
<dbReference type="SMART" id="SM00198">
    <property type="entry name" value="SCP"/>
    <property type="match status" value="1"/>
</dbReference>
<dbReference type="Proteomes" id="UP001497480">
    <property type="component" value="Unassembled WGS sequence"/>
</dbReference>
<protein>
    <recommendedName>
        <fullName evidence="8">SCP domain-containing protein</fullName>
    </recommendedName>
</protein>
<dbReference type="EMBL" id="CAXHTB010000002">
    <property type="protein sequence ID" value="CAL0300849.1"/>
    <property type="molecule type" value="Genomic_DNA"/>
</dbReference>
<dbReference type="PRINTS" id="PR00837">
    <property type="entry name" value="V5TPXLIKE"/>
</dbReference>
<dbReference type="InterPro" id="IPR002413">
    <property type="entry name" value="V5_allergen-like"/>
</dbReference>
<dbReference type="PANTHER" id="PTHR10334">
    <property type="entry name" value="CYSTEINE-RICH SECRETORY PROTEIN-RELATED"/>
    <property type="match status" value="1"/>
</dbReference>
<comment type="function">
    <text evidence="1">Probably involved in the defense reaction of plants against pathogens.</text>
</comment>
<keyword evidence="4" id="KW-0611">Plant defense</keyword>